<feature type="transmembrane region" description="Helical" evidence="7">
    <location>
        <begin position="214"/>
        <end position="234"/>
    </location>
</feature>
<evidence type="ECO:0000256" key="5">
    <source>
        <dbReference type="ARBA" id="ARBA00038359"/>
    </source>
</evidence>
<dbReference type="AlphaFoldDB" id="A0AAN6XWK4"/>
<evidence type="ECO:0000313" key="10">
    <source>
        <dbReference type="Proteomes" id="UP001301769"/>
    </source>
</evidence>
<evidence type="ECO:0000256" key="4">
    <source>
        <dbReference type="ARBA" id="ARBA00023136"/>
    </source>
</evidence>
<evidence type="ECO:0000313" key="9">
    <source>
        <dbReference type="EMBL" id="KAK4207973.1"/>
    </source>
</evidence>
<feature type="transmembrane region" description="Helical" evidence="7">
    <location>
        <begin position="6"/>
        <end position="25"/>
    </location>
</feature>
<evidence type="ECO:0000256" key="6">
    <source>
        <dbReference type="SAM" id="MobiDB-lite"/>
    </source>
</evidence>
<feature type="transmembrane region" description="Helical" evidence="7">
    <location>
        <begin position="100"/>
        <end position="119"/>
    </location>
</feature>
<keyword evidence="4 7" id="KW-0472">Membrane</keyword>
<evidence type="ECO:0000259" key="8">
    <source>
        <dbReference type="Pfam" id="PF20684"/>
    </source>
</evidence>
<keyword evidence="2 7" id="KW-0812">Transmembrane</keyword>
<keyword evidence="10" id="KW-1185">Reference proteome</keyword>
<dbReference type="InterPro" id="IPR052337">
    <property type="entry name" value="SAT4-like"/>
</dbReference>
<organism evidence="9 10">
    <name type="scientific">Rhypophila decipiens</name>
    <dbReference type="NCBI Taxonomy" id="261697"/>
    <lineage>
        <taxon>Eukaryota</taxon>
        <taxon>Fungi</taxon>
        <taxon>Dikarya</taxon>
        <taxon>Ascomycota</taxon>
        <taxon>Pezizomycotina</taxon>
        <taxon>Sordariomycetes</taxon>
        <taxon>Sordariomycetidae</taxon>
        <taxon>Sordariales</taxon>
        <taxon>Naviculisporaceae</taxon>
        <taxon>Rhypophila</taxon>
    </lineage>
</organism>
<reference evidence="9" key="1">
    <citation type="journal article" date="2023" name="Mol. Phylogenet. Evol.">
        <title>Genome-scale phylogeny and comparative genomics of the fungal order Sordariales.</title>
        <authorList>
            <person name="Hensen N."/>
            <person name="Bonometti L."/>
            <person name="Westerberg I."/>
            <person name="Brannstrom I.O."/>
            <person name="Guillou S."/>
            <person name="Cros-Aarteil S."/>
            <person name="Calhoun S."/>
            <person name="Haridas S."/>
            <person name="Kuo A."/>
            <person name="Mondo S."/>
            <person name="Pangilinan J."/>
            <person name="Riley R."/>
            <person name="LaButti K."/>
            <person name="Andreopoulos B."/>
            <person name="Lipzen A."/>
            <person name="Chen C."/>
            <person name="Yan M."/>
            <person name="Daum C."/>
            <person name="Ng V."/>
            <person name="Clum A."/>
            <person name="Steindorff A."/>
            <person name="Ohm R.A."/>
            <person name="Martin F."/>
            <person name="Silar P."/>
            <person name="Natvig D.O."/>
            <person name="Lalanne C."/>
            <person name="Gautier V."/>
            <person name="Ament-Velasquez S.L."/>
            <person name="Kruys A."/>
            <person name="Hutchinson M.I."/>
            <person name="Powell A.J."/>
            <person name="Barry K."/>
            <person name="Miller A.N."/>
            <person name="Grigoriev I.V."/>
            <person name="Debuchy R."/>
            <person name="Gladieux P."/>
            <person name="Hiltunen Thoren M."/>
            <person name="Johannesson H."/>
        </authorList>
    </citation>
    <scope>NUCLEOTIDE SEQUENCE</scope>
    <source>
        <strain evidence="9">PSN293</strain>
    </source>
</reference>
<reference evidence="9" key="2">
    <citation type="submission" date="2023-05" db="EMBL/GenBank/DDBJ databases">
        <authorList>
            <consortium name="Lawrence Berkeley National Laboratory"/>
            <person name="Steindorff A."/>
            <person name="Hensen N."/>
            <person name="Bonometti L."/>
            <person name="Westerberg I."/>
            <person name="Brannstrom I.O."/>
            <person name="Guillou S."/>
            <person name="Cros-Aarteil S."/>
            <person name="Calhoun S."/>
            <person name="Haridas S."/>
            <person name="Kuo A."/>
            <person name="Mondo S."/>
            <person name="Pangilinan J."/>
            <person name="Riley R."/>
            <person name="Labutti K."/>
            <person name="Andreopoulos B."/>
            <person name="Lipzen A."/>
            <person name="Chen C."/>
            <person name="Yanf M."/>
            <person name="Daum C."/>
            <person name="Ng V."/>
            <person name="Clum A."/>
            <person name="Ohm R."/>
            <person name="Martin F."/>
            <person name="Silar P."/>
            <person name="Natvig D."/>
            <person name="Lalanne C."/>
            <person name="Gautier V."/>
            <person name="Ament-Velasquez S.L."/>
            <person name="Kruys A."/>
            <person name="Hutchinson M.I."/>
            <person name="Powell A.J."/>
            <person name="Barry K."/>
            <person name="Miller A.N."/>
            <person name="Grigoriev I.V."/>
            <person name="Debuchy R."/>
            <person name="Gladieux P."/>
            <person name="Thoren M.H."/>
            <person name="Johannesson H."/>
        </authorList>
    </citation>
    <scope>NUCLEOTIDE SEQUENCE</scope>
    <source>
        <strain evidence="9">PSN293</strain>
    </source>
</reference>
<comment type="similarity">
    <text evidence="5">Belongs to the SAT4 family.</text>
</comment>
<feature type="region of interest" description="Disordered" evidence="6">
    <location>
        <begin position="280"/>
        <end position="361"/>
    </location>
</feature>
<evidence type="ECO:0000256" key="1">
    <source>
        <dbReference type="ARBA" id="ARBA00004141"/>
    </source>
</evidence>
<dbReference type="GO" id="GO:0016020">
    <property type="term" value="C:membrane"/>
    <property type="evidence" value="ECO:0007669"/>
    <property type="project" value="UniProtKB-SubCell"/>
</dbReference>
<protein>
    <recommendedName>
        <fullName evidence="8">Rhodopsin domain-containing protein</fullName>
    </recommendedName>
</protein>
<dbReference type="EMBL" id="MU858264">
    <property type="protein sequence ID" value="KAK4207973.1"/>
    <property type="molecule type" value="Genomic_DNA"/>
</dbReference>
<feature type="compositionally biased region" description="Basic and acidic residues" evidence="6">
    <location>
        <begin position="327"/>
        <end position="350"/>
    </location>
</feature>
<name>A0AAN6XWK4_9PEZI</name>
<feature type="transmembrane region" description="Helical" evidence="7">
    <location>
        <begin position="131"/>
        <end position="151"/>
    </location>
</feature>
<comment type="subcellular location">
    <subcellularLocation>
        <location evidence="1">Membrane</location>
        <topology evidence="1">Multi-pass membrane protein</topology>
    </subcellularLocation>
</comment>
<keyword evidence="3 7" id="KW-1133">Transmembrane helix</keyword>
<gene>
    <name evidence="9" type="ORF">QBC37DRAFT_297600</name>
</gene>
<feature type="transmembrane region" description="Helical" evidence="7">
    <location>
        <begin position="37"/>
        <end position="58"/>
    </location>
</feature>
<feature type="domain" description="Rhodopsin" evidence="8">
    <location>
        <begin position="21"/>
        <end position="272"/>
    </location>
</feature>
<proteinExistence type="inferred from homology"/>
<dbReference type="PANTHER" id="PTHR33048:SF2">
    <property type="entry name" value="SRPK"/>
    <property type="match status" value="1"/>
</dbReference>
<dbReference type="PANTHER" id="PTHR33048">
    <property type="entry name" value="PTH11-LIKE INTEGRAL MEMBRANE PROTEIN (AFU_ORTHOLOGUE AFUA_5G11245)"/>
    <property type="match status" value="1"/>
</dbReference>
<evidence type="ECO:0000256" key="3">
    <source>
        <dbReference type="ARBA" id="ARBA00022989"/>
    </source>
</evidence>
<dbReference type="InterPro" id="IPR049326">
    <property type="entry name" value="Rhodopsin_dom_fungi"/>
</dbReference>
<evidence type="ECO:0000256" key="2">
    <source>
        <dbReference type="ARBA" id="ARBA00022692"/>
    </source>
</evidence>
<feature type="transmembrane region" description="Helical" evidence="7">
    <location>
        <begin position="254"/>
        <end position="275"/>
    </location>
</feature>
<evidence type="ECO:0000256" key="7">
    <source>
        <dbReference type="SAM" id="Phobius"/>
    </source>
</evidence>
<comment type="caution">
    <text evidence="9">The sequence shown here is derived from an EMBL/GenBank/DDBJ whole genome shotgun (WGS) entry which is preliminary data.</text>
</comment>
<accession>A0AAN6XWK4</accession>
<feature type="transmembrane region" description="Helical" evidence="7">
    <location>
        <begin position="179"/>
        <end position="202"/>
    </location>
</feature>
<dbReference type="Pfam" id="PF20684">
    <property type="entry name" value="Fung_rhodopsin"/>
    <property type="match status" value="1"/>
</dbReference>
<sequence length="361" mass="40113">MNPRGIEAFVLMAVGIVFVVLRIFARIKLVGFKKLQADDYLMVLAGAVYVASTALAYLTAVAWEGLANHGLTQEQRRSLDPKSQEYRYRVNGSKGHLAGWQAYVFCLWAIKTAWFVFYQRLLGILLSRRRVCCGYFVLAATYMAVVLTLLLSCHPLDKYWQIYPDPGPSCLLVTSKVNIITTLVLNGITDVYIMAIPIPMILRGLFSRIKKIGLVLLFSGGIYVTTAGVVRGVLMMGHPDEAGQLSGTWALRELSVAMVMSNIPFLVPLVRRLWFGPVKESSKGRPPEANGAYRRTTNNIPAPTGAERKRTSMAGPPVDVDIDDSDFDPRDEQVEVARSLDHDDWDREGGRSLGATSTWRP</sequence>
<dbReference type="Proteomes" id="UP001301769">
    <property type="component" value="Unassembled WGS sequence"/>
</dbReference>